<gene>
    <name evidence="4" type="ORF">Daus18300_009243</name>
</gene>
<dbReference type="EMBL" id="JAWRVE010000093">
    <property type="protein sequence ID" value="KAL1860330.1"/>
    <property type="molecule type" value="Genomic_DNA"/>
</dbReference>
<accession>A0ABR3WEV5</accession>
<dbReference type="InterPro" id="IPR013968">
    <property type="entry name" value="PKS_KR"/>
</dbReference>
<keyword evidence="5" id="KW-1185">Reference proteome</keyword>
<dbReference type="InterPro" id="IPR050091">
    <property type="entry name" value="PKS_NRPS_Biosynth_Enz"/>
</dbReference>
<evidence type="ECO:0000256" key="1">
    <source>
        <dbReference type="ARBA" id="ARBA00022450"/>
    </source>
</evidence>
<comment type="caution">
    <text evidence="4">The sequence shown here is derived from an EMBL/GenBank/DDBJ whole genome shotgun (WGS) entry which is preliminary data.</text>
</comment>
<reference evidence="4 5" key="1">
    <citation type="journal article" date="2024" name="IMA Fungus">
        <title>IMA Genome - F19 : A genome assembly and annotation guide to empower mycologists, including annotated draft genome sequences of Ceratocystis pirilliformis, Diaporthe australafricana, Fusarium ophioides, Paecilomyces lecythidis, and Sporothrix stenoceras.</title>
        <authorList>
            <person name="Aylward J."/>
            <person name="Wilson A.M."/>
            <person name="Visagie C.M."/>
            <person name="Spraker J."/>
            <person name="Barnes I."/>
            <person name="Buitendag C."/>
            <person name="Ceriani C."/>
            <person name="Del Mar Angel L."/>
            <person name="du Plessis D."/>
            <person name="Fuchs T."/>
            <person name="Gasser K."/>
            <person name="Kramer D."/>
            <person name="Li W."/>
            <person name="Munsamy K."/>
            <person name="Piso A."/>
            <person name="Price J.L."/>
            <person name="Sonnekus B."/>
            <person name="Thomas C."/>
            <person name="van der Nest A."/>
            <person name="van Dijk A."/>
            <person name="van Heerden A."/>
            <person name="van Vuuren N."/>
            <person name="Yilmaz N."/>
            <person name="Duong T.A."/>
            <person name="van der Merwe N.A."/>
            <person name="Wingfield M.J."/>
            <person name="Wingfield B.D."/>
        </authorList>
    </citation>
    <scope>NUCLEOTIDE SEQUENCE [LARGE SCALE GENOMIC DNA]</scope>
    <source>
        <strain evidence="4 5">CMW 18300</strain>
    </source>
</reference>
<dbReference type="PANTHER" id="PTHR43775">
    <property type="entry name" value="FATTY ACID SYNTHASE"/>
    <property type="match status" value="1"/>
</dbReference>
<feature type="domain" description="Ketoreductase (KR)" evidence="3">
    <location>
        <begin position="1"/>
        <end position="66"/>
    </location>
</feature>
<organism evidence="4 5">
    <name type="scientific">Diaporthe australafricana</name>
    <dbReference type="NCBI Taxonomy" id="127596"/>
    <lineage>
        <taxon>Eukaryota</taxon>
        <taxon>Fungi</taxon>
        <taxon>Dikarya</taxon>
        <taxon>Ascomycota</taxon>
        <taxon>Pezizomycotina</taxon>
        <taxon>Sordariomycetes</taxon>
        <taxon>Sordariomycetidae</taxon>
        <taxon>Diaporthales</taxon>
        <taxon>Diaporthaceae</taxon>
        <taxon>Diaporthe</taxon>
    </lineage>
</organism>
<dbReference type="Pfam" id="PF08659">
    <property type="entry name" value="KR"/>
    <property type="match status" value="1"/>
</dbReference>
<dbReference type="Proteomes" id="UP001583177">
    <property type="component" value="Unassembled WGS sequence"/>
</dbReference>
<keyword evidence="2" id="KW-0597">Phosphoprotein</keyword>
<evidence type="ECO:0000313" key="5">
    <source>
        <dbReference type="Proteomes" id="UP001583177"/>
    </source>
</evidence>
<evidence type="ECO:0000256" key="2">
    <source>
        <dbReference type="ARBA" id="ARBA00022553"/>
    </source>
</evidence>
<dbReference type="InterPro" id="IPR036291">
    <property type="entry name" value="NAD(P)-bd_dom_sf"/>
</dbReference>
<dbReference type="Gene3D" id="3.40.50.720">
    <property type="entry name" value="NAD(P)-binding Rossmann-like Domain"/>
    <property type="match status" value="1"/>
</dbReference>
<protein>
    <recommendedName>
        <fullName evidence="3">Ketoreductase (KR) domain-containing protein</fullName>
    </recommendedName>
</protein>
<proteinExistence type="predicted"/>
<evidence type="ECO:0000259" key="3">
    <source>
        <dbReference type="Pfam" id="PF08659"/>
    </source>
</evidence>
<dbReference type="PANTHER" id="PTHR43775:SF37">
    <property type="entry name" value="SI:DKEY-61P9.11"/>
    <property type="match status" value="1"/>
</dbReference>
<evidence type="ECO:0000313" key="4">
    <source>
        <dbReference type="EMBL" id="KAL1860330.1"/>
    </source>
</evidence>
<keyword evidence="1" id="KW-0596">Phosphopantetheine</keyword>
<name>A0ABR3WEV5_9PEZI</name>
<sequence>MSLDQFNDVTGPKMYANIYLDRLFRYQPLELYILFSSISCLFGNPGQANYCAANTYRMRLTNSLRKLSKLVASRVRDCPELSTGLLDVKADSPDALMWSSDPKFAGFIVDKVESDEGLKHSVVESLPDILMSFQNLQDLERVVKLSFGIRDWFLKTFQVSVAVLKIIGNNTMASLAEDVAGLVA</sequence>
<dbReference type="SUPFAM" id="SSF51735">
    <property type="entry name" value="NAD(P)-binding Rossmann-fold domains"/>
    <property type="match status" value="1"/>
</dbReference>